<dbReference type="Proteomes" id="UP000078599">
    <property type="component" value="Unassembled WGS sequence"/>
</dbReference>
<evidence type="ECO:0000313" key="6">
    <source>
        <dbReference type="Proteomes" id="UP000002372"/>
    </source>
</evidence>
<dbReference type="HOGENOM" id="CLU_029499_2_1_4"/>
<dbReference type="InterPro" id="IPR005835">
    <property type="entry name" value="NTP_transferase_dom"/>
</dbReference>
<reference key="1">
    <citation type="submission" date="2009-07" db="EMBL/GenBank/DDBJ databases">
        <authorList>
            <person name="Genoscope - CEA"/>
        </authorList>
    </citation>
    <scope>NUCLEOTIDE SEQUENCE</scope>
    <source>
        <strain>3As</strain>
    </source>
</reference>
<evidence type="ECO:0000256" key="1">
    <source>
        <dbReference type="ARBA" id="ARBA00022679"/>
    </source>
</evidence>
<dbReference type="PANTHER" id="PTHR43584">
    <property type="entry name" value="NUCLEOTIDYL TRANSFERASE"/>
    <property type="match status" value="1"/>
</dbReference>
<dbReference type="GO" id="GO:0008879">
    <property type="term" value="F:glucose-1-phosphate thymidylyltransferase activity"/>
    <property type="evidence" value="ECO:0007669"/>
    <property type="project" value="UniProtKB-EC"/>
</dbReference>
<dbReference type="CDD" id="cd06422">
    <property type="entry name" value="NTP_transferase_like_1"/>
    <property type="match status" value="1"/>
</dbReference>
<gene>
    <name evidence="4" type="ordered locus">THI_0125</name>
    <name evidence="5" type="ORF">THICB1_110325</name>
</gene>
<reference evidence="5 7" key="4">
    <citation type="submission" date="2015-03" db="EMBL/GenBank/DDBJ databases">
        <authorList>
            <person name="Regsiter A."/>
            <person name="william w."/>
        </authorList>
    </citation>
    <scope>NUCLEOTIDE SEQUENCE [LARGE SCALE GENOMIC DNA]</scope>
    <source>
        <strain evidence="5 7">CB1</strain>
    </source>
</reference>
<keyword evidence="7" id="KW-1185">Reference proteome</keyword>
<dbReference type="InterPro" id="IPR029044">
    <property type="entry name" value="Nucleotide-diphossugar_trans"/>
</dbReference>
<feature type="domain" description="Nucleotidyl transferase" evidence="3">
    <location>
        <begin position="8"/>
        <end position="165"/>
    </location>
</feature>
<dbReference type="EMBL" id="FP475956">
    <property type="protein sequence ID" value="CAZ86881.1"/>
    <property type="molecule type" value="Genomic_DNA"/>
</dbReference>
<dbReference type="eggNOG" id="COG1208">
    <property type="taxonomic scope" value="Bacteria"/>
</dbReference>
<dbReference type="NCBIfam" id="NF045761">
    <property type="entry name" value="NAMPUrTaseMurU"/>
    <property type="match status" value="1"/>
</dbReference>
<evidence type="ECO:0000256" key="2">
    <source>
        <dbReference type="ARBA" id="ARBA00022695"/>
    </source>
</evidence>
<sequence>MNSLPKRAMILAAGRGQRMRPLTDACPKPLLAVGGKPLIVWQIERLAAGGWRDLVINTGWLGAQIPAALGDGSALGVRLRYSPEPAQAYETGGGIATALPLLGAAPFLVVSADIHTTYDYASLHAPADTIAADPQHTAAHLVLTPNPEHNRDGDMALDAQGRIRREGARLNYGNIGVFHPALFAEQPRAQAWKLFPWLYGAADAGRVSGEVFSGPWHNVGTPEQLAALDAQLRGAG</sequence>
<proteinExistence type="predicted"/>
<dbReference type="EC" id="2.7.7.-" evidence="4"/>
<keyword evidence="1 4" id="KW-0808">Transferase</keyword>
<reference evidence="6" key="2">
    <citation type="journal article" date="2010" name="PLoS Genet.">
        <title>Structure, function, and evolution of the Thiomonas spp. genome.</title>
        <authorList>
            <person name="Arsene-Ploetze F."/>
            <person name="Koechler S."/>
            <person name="Marchal M."/>
            <person name="Coppee J.Y."/>
            <person name="Chandler M."/>
            <person name="Bonnefoy V."/>
            <person name="Brochier-Armanet C."/>
            <person name="Barakat M."/>
            <person name="Barbe V."/>
            <person name="Battaglia-Brunet F."/>
            <person name="Bruneel O."/>
            <person name="Bryan C.G."/>
            <person name="Cleiss-Arnold J."/>
            <person name="Cruveiller S."/>
            <person name="Erhardt M."/>
            <person name="Heinrich-Salmeron A."/>
            <person name="Hommais F."/>
            <person name="Joulian C."/>
            <person name="Krin E."/>
            <person name="Lieutaud A."/>
            <person name="Lievremont D."/>
            <person name="Michel C."/>
            <person name="Muller D."/>
            <person name="Ortet P."/>
            <person name="Proux C."/>
            <person name="Siguier P."/>
            <person name="Roche D."/>
            <person name="Rouy Z."/>
            <person name="Salvignol G."/>
            <person name="Slyemi D."/>
            <person name="Talla E."/>
            <person name="Weiss S."/>
            <person name="Weissenbach J."/>
            <person name="Medigue C."/>
            <person name="Bertin P.N."/>
        </authorList>
    </citation>
    <scope>NUCLEOTIDE SEQUENCE [LARGE SCALE GENOMIC DNA]</scope>
    <source>
        <strain evidence="6">DSM 22701 / CIP 110005 / 3As</strain>
    </source>
</reference>
<dbReference type="EMBL" id="CTRI01000003">
    <property type="protein sequence ID" value="CQR28028.1"/>
    <property type="molecule type" value="Genomic_DNA"/>
</dbReference>
<evidence type="ECO:0000313" key="5">
    <source>
        <dbReference type="EMBL" id="CQR28028.1"/>
    </source>
</evidence>
<protein>
    <submittedName>
        <fullName evidence="4">Nucleotidyl transferase</fullName>
        <ecNumber evidence="4">2.7.7.-</ecNumber>
        <ecNumber evidence="4">2.7.7.24</ecNumber>
    </submittedName>
</protein>
<evidence type="ECO:0000259" key="3">
    <source>
        <dbReference type="Pfam" id="PF00483"/>
    </source>
</evidence>
<dbReference type="InterPro" id="IPR054790">
    <property type="entry name" value="MurU"/>
</dbReference>
<dbReference type="SUPFAM" id="SSF53448">
    <property type="entry name" value="Nucleotide-diphospho-sugar transferases"/>
    <property type="match status" value="1"/>
</dbReference>
<name>D6CQJ0_THIA3</name>
<dbReference type="PANTHER" id="PTHR43584:SF8">
    <property type="entry name" value="N-ACETYLMURAMATE ALPHA-1-PHOSPHATE URIDYLYLTRANSFERASE"/>
    <property type="match status" value="1"/>
</dbReference>
<dbReference type="Pfam" id="PF00483">
    <property type="entry name" value="NTP_transferase"/>
    <property type="match status" value="1"/>
</dbReference>
<organism evidence="4 6">
    <name type="scientific">Thiomonas arsenitoxydans (strain DSM 22701 / CIP 110005 / 3As)</name>
    <dbReference type="NCBI Taxonomy" id="426114"/>
    <lineage>
        <taxon>Bacteria</taxon>
        <taxon>Pseudomonadati</taxon>
        <taxon>Pseudomonadota</taxon>
        <taxon>Betaproteobacteria</taxon>
        <taxon>Burkholderiales</taxon>
        <taxon>Thiomonas</taxon>
    </lineage>
</organism>
<dbReference type="Proteomes" id="UP000002372">
    <property type="component" value="Chromosome"/>
</dbReference>
<dbReference type="InterPro" id="IPR050065">
    <property type="entry name" value="GlmU-like"/>
</dbReference>
<evidence type="ECO:0000313" key="4">
    <source>
        <dbReference type="EMBL" id="CAZ86881.1"/>
    </source>
</evidence>
<dbReference type="Gene3D" id="3.90.550.10">
    <property type="entry name" value="Spore Coat Polysaccharide Biosynthesis Protein SpsA, Chain A"/>
    <property type="match status" value="1"/>
</dbReference>
<accession>D6CQJ0</accession>
<evidence type="ECO:0000313" key="7">
    <source>
        <dbReference type="Proteomes" id="UP000078599"/>
    </source>
</evidence>
<dbReference type="EC" id="2.7.7.24" evidence="4"/>
<keyword evidence="2 4" id="KW-0548">Nucleotidyltransferase</keyword>
<dbReference type="AlphaFoldDB" id="D6CQJ0"/>
<dbReference type="KEGG" id="thi:THI_0125"/>
<reference evidence="4" key="3">
    <citation type="submission" date="2010-07" db="EMBL/GenBank/DDBJ databases">
        <authorList>
            <person name="Genoscope - CEA"/>
        </authorList>
    </citation>
    <scope>NUCLEOTIDE SEQUENCE</scope>
    <source>
        <strain evidence="4">3As</strain>
    </source>
</reference>